<protein>
    <recommendedName>
        <fullName evidence="3">Sulfotransferase family protein</fullName>
    </recommendedName>
</protein>
<dbReference type="RefSeq" id="WP_112863155.1">
    <property type="nucleotide sequence ID" value="NZ_UAQP01000014.1"/>
</dbReference>
<dbReference type="AlphaFoldDB" id="A0A2X1D3K0"/>
<proteinExistence type="predicted"/>
<evidence type="ECO:0000313" key="2">
    <source>
        <dbReference type="Proteomes" id="UP000251186"/>
    </source>
</evidence>
<dbReference type="InterPro" id="IPR027417">
    <property type="entry name" value="P-loop_NTPase"/>
</dbReference>
<dbReference type="SUPFAM" id="SSF52540">
    <property type="entry name" value="P-loop containing nucleoside triphosphate hydrolases"/>
    <property type="match status" value="1"/>
</dbReference>
<sequence>MGEKRAIVVLGMHRSGTSSVTGALSLLGAASPRTLMPAAEDNPKGFWESQPLMLLHDRLLAAGGSSWRDWRPFNLSAALEAEPTLMGQARACLVDEFQEASLIVLKDPRICRFLPFWSRLLRDAGYHTMVVCPLRPPVDVANSLAFRNDMGLEEGGRLWLRHVLDAERSSRDLLRYFVHWQVFLSGWRDQVRQIDAKLGLGLELDNLDQPSPVDEFLSPELVRQTTSGIDLHPWTTNAWDCLCGLVNFSDDSAIQDRLDELRWKFDEACRLFP</sequence>
<gene>
    <name evidence="1" type="ORF">NCTC11166_02509</name>
</gene>
<name>A0A2X1D3K0_BREVE</name>
<evidence type="ECO:0000313" key="1">
    <source>
        <dbReference type="EMBL" id="SPU55115.1"/>
    </source>
</evidence>
<accession>A0A2X1D3K0</accession>
<dbReference type="PIRSF" id="PIRSF029407">
    <property type="entry name" value="UCP029407"/>
    <property type="match status" value="1"/>
</dbReference>
<dbReference type="Proteomes" id="UP000251186">
    <property type="component" value="Unassembled WGS sequence"/>
</dbReference>
<dbReference type="Gene3D" id="3.40.50.300">
    <property type="entry name" value="P-loop containing nucleotide triphosphate hydrolases"/>
    <property type="match status" value="1"/>
</dbReference>
<dbReference type="EMBL" id="UAQP01000014">
    <property type="protein sequence ID" value="SPU55115.1"/>
    <property type="molecule type" value="Genomic_DNA"/>
</dbReference>
<dbReference type="InterPro" id="IPR014556">
    <property type="entry name" value="UCP029407"/>
</dbReference>
<organism evidence="1 2">
    <name type="scientific">Brevundimonas vesicularis</name>
    <name type="common">Pseudomonas vesicularis</name>
    <dbReference type="NCBI Taxonomy" id="41276"/>
    <lineage>
        <taxon>Bacteria</taxon>
        <taxon>Pseudomonadati</taxon>
        <taxon>Pseudomonadota</taxon>
        <taxon>Alphaproteobacteria</taxon>
        <taxon>Caulobacterales</taxon>
        <taxon>Caulobacteraceae</taxon>
        <taxon>Brevundimonas</taxon>
    </lineage>
</organism>
<evidence type="ECO:0008006" key="3">
    <source>
        <dbReference type="Google" id="ProtNLM"/>
    </source>
</evidence>
<reference evidence="1 2" key="1">
    <citation type="submission" date="2018-06" db="EMBL/GenBank/DDBJ databases">
        <authorList>
            <consortium name="Pathogen Informatics"/>
            <person name="Doyle S."/>
        </authorList>
    </citation>
    <scope>NUCLEOTIDE SEQUENCE [LARGE SCALE GENOMIC DNA]</scope>
    <source>
        <strain evidence="1 2">NCTC11166</strain>
    </source>
</reference>